<dbReference type="Pfam" id="PF00482">
    <property type="entry name" value="T2SSF"/>
    <property type="match status" value="2"/>
</dbReference>
<dbReference type="PANTHER" id="PTHR30012">
    <property type="entry name" value="GENERAL SECRETION PATHWAY PROTEIN"/>
    <property type="match status" value="1"/>
</dbReference>
<dbReference type="STRING" id="431943.CKL_1114"/>
<dbReference type="GO" id="GO:0005886">
    <property type="term" value="C:plasma membrane"/>
    <property type="evidence" value="ECO:0007669"/>
    <property type="project" value="UniProtKB-SubCell"/>
</dbReference>
<dbReference type="PANTHER" id="PTHR30012:SF0">
    <property type="entry name" value="TYPE II SECRETION SYSTEM PROTEIN F-RELATED"/>
    <property type="match status" value="1"/>
</dbReference>
<keyword evidence="3" id="KW-1003">Cell membrane</keyword>
<evidence type="ECO:0000256" key="3">
    <source>
        <dbReference type="ARBA" id="ARBA00022475"/>
    </source>
</evidence>
<dbReference type="RefSeq" id="WP_012101493.1">
    <property type="nucleotide sequence ID" value="NC_009706.1"/>
</dbReference>
<dbReference type="HOGENOM" id="CLU_035032_2_1_9"/>
<dbReference type="KEGG" id="ckl:CKL_1114"/>
<dbReference type="AlphaFoldDB" id="A5N775"/>
<proteinExistence type="inferred from homology"/>
<reference evidence="10 11" key="1">
    <citation type="journal article" date="2008" name="Proc. Natl. Acad. Sci. U.S.A.">
        <title>The genome of Clostridium kluyveri, a strict anaerobe with unique metabolic features.</title>
        <authorList>
            <person name="Seedorf H."/>
            <person name="Fricke W.F."/>
            <person name="Veith B."/>
            <person name="Brueggemann H."/>
            <person name="Liesegang H."/>
            <person name="Strittmatter A."/>
            <person name="Miethke M."/>
            <person name="Buckel W."/>
            <person name="Hinderberger J."/>
            <person name="Li F."/>
            <person name="Hagemeier C."/>
            <person name="Thauer R.K."/>
            <person name="Gottschalk G."/>
        </authorList>
    </citation>
    <scope>NUCLEOTIDE SEQUENCE [LARGE SCALE GENOMIC DNA]</scope>
    <source>
        <strain evidence="11">ATCC 8527 / DSM 555 / NCIMB 10680</strain>
    </source>
</reference>
<sequence length="397" mass="45158">MKKFICKFWNDEFEIIKEEMEEESASAVIDILKARGLRIIYVKEKFTLSRFGFLNRKFSEEVLANFCGQTAMILNSGVNLLSGLEIIQQQTKNQNMKKVILRIIEGIKKGKNLAESMRACEKFPKLLIDMVMTGEVSGNVDTVLYNMESFYKREASMNNKIKNASLYPTLILVVAVGMMLFFNFFVYPEIRDLFTGENLPAVTIIVLGIMNFLNNNYLYIITGIIILIGILKYMSTIPKVAYFWGKTVLKIPVFGPVKENVITSRFTRSMGIFLKSAVPIITIMENIKFIVDNQFIMKKIENAERELMTGIKFADSIENEKIFEPLVTQMIKVGEETGRLDEMMFKLADIYDEKVQIGITRLMSLVEPVLTLIIGIVVGVAILGMALPVMQITQGMQ</sequence>
<keyword evidence="6 8" id="KW-1133">Transmembrane helix</keyword>
<keyword evidence="7 8" id="KW-0472">Membrane</keyword>
<dbReference type="InterPro" id="IPR042094">
    <property type="entry name" value="T2SS_GspF_sf"/>
</dbReference>
<evidence type="ECO:0000256" key="2">
    <source>
        <dbReference type="ARBA" id="ARBA00005745"/>
    </source>
</evidence>
<dbReference type="Gene3D" id="1.20.81.30">
    <property type="entry name" value="Type II secretion system (T2SS), domain F"/>
    <property type="match status" value="2"/>
</dbReference>
<evidence type="ECO:0000256" key="6">
    <source>
        <dbReference type="ARBA" id="ARBA00022989"/>
    </source>
</evidence>
<evidence type="ECO:0000256" key="5">
    <source>
        <dbReference type="ARBA" id="ARBA00022692"/>
    </source>
</evidence>
<keyword evidence="5 8" id="KW-0812">Transmembrane</keyword>
<keyword evidence="11" id="KW-1185">Reference proteome</keyword>
<organism evidence="10 11">
    <name type="scientific">Clostridium kluyveri (strain ATCC 8527 / DSM 555 / NBRC 12016 / NCIMB 10680 / K1)</name>
    <dbReference type="NCBI Taxonomy" id="431943"/>
    <lineage>
        <taxon>Bacteria</taxon>
        <taxon>Bacillati</taxon>
        <taxon>Bacillota</taxon>
        <taxon>Clostridia</taxon>
        <taxon>Eubacteriales</taxon>
        <taxon>Clostridiaceae</taxon>
        <taxon>Clostridium</taxon>
    </lineage>
</organism>
<dbReference type="EMBL" id="CP000673">
    <property type="protein sequence ID" value="EDK33156.1"/>
    <property type="molecule type" value="Genomic_DNA"/>
</dbReference>
<comment type="similarity">
    <text evidence="2">Belongs to the GSP F family.</text>
</comment>
<evidence type="ECO:0000259" key="9">
    <source>
        <dbReference type="Pfam" id="PF00482"/>
    </source>
</evidence>
<dbReference type="InterPro" id="IPR018076">
    <property type="entry name" value="T2SS_GspF_dom"/>
</dbReference>
<keyword evidence="4" id="KW-0997">Cell inner membrane</keyword>
<evidence type="ECO:0000256" key="4">
    <source>
        <dbReference type="ARBA" id="ARBA00022519"/>
    </source>
</evidence>
<evidence type="ECO:0000313" key="11">
    <source>
        <dbReference type="Proteomes" id="UP000002411"/>
    </source>
</evidence>
<feature type="transmembrane region" description="Helical" evidence="8">
    <location>
        <begin position="166"/>
        <end position="187"/>
    </location>
</feature>
<dbReference type="Proteomes" id="UP000002411">
    <property type="component" value="Chromosome"/>
</dbReference>
<dbReference type="InterPro" id="IPR003004">
    <property type="entry name" value="GspF/PilC"/>
</dbReference>
<dbReference type="eggNOG" id="COG1459">
    <property type="taxonomic scope" value="Bacteria"/>
</dbReference>
<evidence type="ECO:0000256" key="7">
    <source>
        <dbReference type="ARBA" id="ARBA00023136"/>
    </source>
</evidence>
<accession>A5N775</accession>
<comment type="subcellular location">
    <subcellularLocation>
        <location evidence="1">Cell inner membrane</location>
        <topology evidence="1">Multi-pass membrane protein</topology>
    </subcellularLocation>
</comment>
<dbReference type="FunFam" id="1.20.81.30:FF:000001">
    <property type="entry name" value="Type II secretion system protein F"/>
    <property type="match status" value="1"/>
</dbReference>
<evidence type="ECO:0000313" key="10">
    <source>
        <dbReference type="EMBL" id="EDK33156.1"/>
    </source>
</evidence>
<evidence type="ECO:0000256" key="1">
    <source>
        <dbReference type="ARBA" id="ARBA00004429"/>
    </source>
</evidence>
<feature type="domain" description="Type II secretion system protein GspF" evidence="9">
    <location>
        <begin position="66"/>
        <end position="188"/>
    </location>
</feature>
<evidence type="ECO:0000256" key="8">
    <source>
        <dbReference type="SAM" id="Phobius"/>
    </source>
</evidence>
<protein>
    <submittedName>
        <fullName evidence="10">ExeF3</fullName>
    </submittedName>
</protein>
<feature type="transmembrane region" description="Helical" evidence="8">
    <location>
        <begin position="369"/>
        <end position="390"/>
    </location>
</feature>
<feature type="transmembrane region" description="Helical" evidence="8">
    <location>
        <begin position="217"/>
        <end position="234"/>
    </location>
</feature>
<name>A5N775_CLOK5</name>
<feature type="domain" description="Type II secretion system protein GspF" evidence="9">
    <location>
        <begin position="266"/>
        <end position="388"/>
    </location>
</feature>
<dbReference type="PRINTS" id="PR00812">
    <property type="entry name" value="BCTERIALGSPF"/>
</dbReference>
<gene>
    <name evidence="10" type="primary">exeF3</name>
    <name evidence="10" type="ordered locus">CKL_1114</name>
</gene>